<comment type="similarity">
    <text evidence="1">Belongs to the GHMP kinase family. GalK subfamily.</text>
</comment>
<dbReference type="PRINTS" id="PR00473">
    <property type="entry name" value="GALCTOKINASE"/>
</dbReference>
<evidence type="ECO:0000259" key="6">
    <source>
        <dbReference type="Pfam" id="PF00288"/>
    </source>
</evidence>
<dbReference type="Gene3D" id="3.30.70.890">
    <property type="entry name" value="GHMP kinase, C-terminal domain"/>
    <property type="match status" value="1"/>
</dbReference>
<organism evidence="8">
    <name type="scientific">marine metagenome</name>
    <dbReference type="NCBI Taxonomy" id="408172"/>
    <lineage>
        <taxon>unclassified sequences</taxon>
        <taxon>metagenomes</taxon>
        <taxon>ecological metagenomes</taxon>
    </lineage>
</organism>
<dbReference type="GO" id="GO:0006012">
    <property type="term" value="P:galactose metabolic process"/>
    <property type="evidence" value="ECO:0007669"/>
    <property type="project" value="InterPro"/>
</dbReference>
<dbReference type="EMBL" id="UINC01089492">
    <property type="protein sequence ID" value="SVC40637.1"/>
    <property type="molecule type" value="Genomic_DNA"/>
</dbReference>
<accession>A0A382LZ26</accession>
<feature type="domain" description="GHMP kinase N-terminal" evidence="6">
    <location>
        <begin position="97"/>
        <end position="181"/>
    </location>
</feature>
<dbReference type="InterPro" id="IPR006206">
    <property type="entry name" value="Mevalonate/galactokinase"/>
</dbReference>
<dbReference type="GO" id="GO:0005524">
    <property type="term" value="F:ATP binding"/>
    <property type="evidence" value="ECO:0007669"/>
    <property type="project" value="UniProtKB-KW"/>
</dbReference>
<dbReference type="PANTHER" id="PTHR10457:SF7">
    <property type="entry name" value="GALACTOKINASE-RELATED"/>
    <property type="match status" value="1"/>
</dbReference>
<dbReference type="PANTHER" id="PTHR10457">
    <property type="entry name" value="MEVALONATE KINASE/GALACTOKINASE"/>
    <property type="match status" value="1"/>
</dbReference>
<dbReference type="InterPro" id="IPR020568">
    <property type="entry name" value="Ribosomal_Su5_D2-typ_SF"/>
</dbReference>
<dbReference type="PROSITE" id="PS00627">
    <property type="entry name" value="GHMP_KINASES_ATP"/>
    <property type="match status" value="1"/>
</dbReference>
<proteinExistence type="inferred from homology"/>
<evidence type="ECO:0000256" key="5">
    <source>
        <dbReference type="ARBA" id="ARBA00022840"/>
    </source>
</evidence>
<dbReference type="GO" id="GO:0005829">
    <property type="term" value="C:cytosol"/>
    <property type="evidence" value="ECO:0007669"/>
    <property type="project" value="TreeGrafter"/>
</dbReference>
<keyword evidence="4" id="KW-0418">Kinase</keyword>
<evidence type="ECO:0000256" key="2">
    <source>
        <dbReference type="ARBA" id="ARBA00022679"/>
    </source>
</evidence>
<evidence type="ECO:0000256" key="3">
    <source>
        <dbReference type="ARBA" id="ARBA00022741"/>
    </source>
</evidence>
<dbReference type="AlphaFoldDB" id="A0A382LZ26"/>
<evidence type="ECO:0000313" key="8">
    <source>
        <dbReference type="EMBL" id="SVC40637.1"/>
    </source>
</evidence>
<evidence type="ECO:0008006" key="9">
    <source>
        <dbReference type="Google" id="ProtNLM"/>
    </source>
</evidence>
<dbReference type="InterPro" id="IPR006203">
    <property type="entry name" value="GHMP_knse_ATP-bd_CS"/>
</dbReference>
<dbReference type="InterPro" id="IPR036554">
    <property type="entry name" value="GHMP_kinase_C_sf"/>
</dbReference>
<sequence>MKEHFHGVPSKFFQDRFGYPANFIVRAPGRVNLIGEHIDYSLLPVLPMAIQLRTTLTVRPRKDNHVRLVNAKKAYSDIELELSASLETGPTSDWGDYARGAAQALVREYGITVGADIAVESNLPVAAGLSSSSALSCGVALALLTVNGHTIDRVELAEIMAAAEQYTGTQGGGMDQAVILCARGGSALKVNFAPLQIREVEVPGDWVFLVTYSGIVAEKSGAAQATYNTRTRECREALQTIWGWVGKGIPPKRDYRPLLEAANPQDLLNVADKVLRVPLLPRLRHTVSEALRVPDAEAAL</sequence>
<evidence type="ECO:0000256" key="4">
    <source>
        <dbReference type="ARBA" id="ARBA00022777"/>
    </source>
</evidence>
<dbReference type="PROSITE" id="PS00106">
    <property type="entry name" value="GALACTOKINASE"/>
    <property type="match status" value="1"/>
</dbReference>
<evidence type="ECO:0000259" key="7">
    <source>
        <dbReference type="Pfam" id="PF10509"/>
    </source>
</evidence>
<keyword evidence="3" id="KW-0547">Nucleotide-binding</keyword>
<keyword evidence="2" id="KW-0808">Transferase</keyword>
<dbReference type="InterPro" id="IPR006204">
    <property type="entry name" value="GHMP_kinase_N_dom"/>
</dbReference>
<dbReference type="SUPFAM" id="SSF54211">
    <property type="entry name" value="Ribosomal protein S5 domain 2-like"/>
    <property type="match status" value="1"/>
</dbReference>
<dbReference type="PRINTS" id="PR00959">
    <property type="entry name" value="MEVGALKINASE"/>
</dbReference>
<protein>
    <recommendedName>
        <fullName evidence="9">Galactokinase N-terminal domain-containing protein</fullName>
    </recommendedName>
</protein>
<dbReference type="Gene3D" id="3.30.230.10">
    <property type="match status" value="1"/>
</dbReference>
<evidence type="ECO:0000256" key="1">
    <source>
        <dbReference type="ARBA" id="ARBA00006566"/>
    </source>
</evidence>
<dbReference type="Pfam" id="PF00288">
    <property type="entry name" value="GHMP_kinases_N"/>
    <property type="match status" value="1"/>
</dbReference>
<feature type="domain" description="Galactokinase N-terminal" evidence="7">
    <location>
        <begin position="12"/>
        <end position="60"/>
    </location>
</feature>
<dbReference type="InterPro" id="IPR014721">
    <property type="entry name" value="Ribsml_uS5_D2-typ_fold_subgr"/>
</dbReference>
<keyword evidence="5" id="KW-0067">ATP-binding</keyword>
<dbReference type="Pfam" id="PF10509">
    <property type="entry name" value="GalKase_gal_bdg"/>
    <property type="match status" value="1"/>
</dbReference>
<reference evidence="8" key="1">
    <citation type="submission" date="2018-05" db="EMBL/GenBank/DDBJ databases">
        <authorList>
            <person name="Lanie J.A."/>
            <person name="Ng W.-L."/>
            <person name="Kazmierczak K.M."/>
            <person name="Andrzejewski T.M."/>
            <person name="Davidsen T.M."/>
            <person name="Wayne K.J."/>
            <person name="Tettelin H."/>
            <person name="Glass J.I."/>
            <person name="Rusch D."/>
            <person name="Podicherti R."/>
            <person name="Tsui H.-C.T."/>
            <person name="Winkler M.E."/>
        </authorList>
    </citation>
    <scope>NUCLEOTIDE SEQUENCE</scope>
</reference>
<dbReference type="SUPFAM" id="SSF55060">
    <property type="entry name" value="GHMP Kinase, C-terminal domain"/>
    <property type="match status" value="1"/>
</dbReference>
<feature type="non-terminal residue" evidence="8">
    <location>
        <position position="300"/>
    </location>
</feature>
<name>A0A382LZ26_9ZZZZ</name>
<gene>
    <name evidence="8" type="ORF">METZ01_LOCUS293491</name>
</gene>
<dbReference type="GO" id="GO:0004335">
    <property type="term" value="F:galactokinase activity"/>
    <property type="evidence" value="ECO:0007669"/>
    <property type="project" value="InterPro"/>
</dbReference>
<dbReference type="InterPro" id="IPR019539">
    <property type="entry name" value="GalKase_N"/>
</dbReference>
<dbReference type="InterPro" id="IPR000705">
    <property type="entry name" value="Galactokinase"/>
</dbReference>
<dbReference type="InterPro" id="IPR019741">
    <property type="entry name" value="Galactokinase_CS"/>
</dbReference>
<dbReference type="PIRSF" id="PIRSF000530">
    <property type="entry name" value="Galactokinase"/>
    <property type="match status" value="1"/>
</dbReference>